<reference evidence="6" key="1">
    <citation type="submission" date="2021-08" db="EMBL/GenBank/DDBJ databases">
        <title>Global Aspergillus fumigatus from environmental and clinical sources.</title>
        <authorList>
            <person name="Barber A."/>
            <person name="Sae-Ong T."/>
        </authorList>
    </citation>
    <scope>NUCLEOTIDE SEQUENCE</scope>
    <source>
        <strain evidence="6">NRZ-2016-071</strain>
    </source>
</reference>
<dbReference type="PANTHER" id="PTHR42973">
    <property type="entry name" value="BINDING OXIDOREDUCTASE, PUTATIVE (AFU_ORTHOLOGUE AFUA_1G17690)-RELATED"/>
    <property type="match status" value="1"/>
</dbReference>
<comment type="caution">
    <text evidence="6">The sequence shown here is derived from an EMBL/GenBank/DDBJ whole genome shotgun (WGS) entry which is preliminary data.</text>
</comment>
<dbReference type="PANTHER" id="PTHR42973:SF22">
    <property type="entry name" value="FAD-BINDING PCMH-TYPE DOMAIN-CONTAINING PROTEIN-RELATED"/>
    <property type="match status" value="1"/>
</dbReference>
<dbReference type="AlphaFoldDB" id="A0A229WCV9"/>
<dbReference type="EMBL" id="JAIBSC010000006">
    <property type="protein sequence ID" value="KAH1910650.1"/>
    <property type="molecule type" value="Genomic_DNA"/>
</dbReference>
<gene>
    <name evidence="6" type="ORF">KXV57_007469</name>
</gene>
<evidence type="ECO:0000256" key="4">
    <source>
        <dbReference type="ARBA" id="ARBA00023002"/>
    </source>
</evidence>
<sequence length="488" mass="52111">MNVGSILFAIAILPSFALATSTCCQALTSILGPRVLYPNSTAYKSSVDSYWSQQEQLISPSCVLSATSAEDVSKALRVLVPKACKFAVRSGGHGAIAGIANIQDGVTIDLSALNWVIPSADRSLVSVGPGQRWGRVYAALDRLGLSVPGGRDSPVGVGGTTLGGGFGYFATEAGFACDSVVEFQVVLANGRIVNATKDNEHDLWLALKGGANNFGIVTNFIFRTFPLGRVWGGHIYYPVSTLDQQLDAFYRFTSDPNYDVKAGLIHNFAFTPATGPLLTNLLAYASPEENPAPFRSFTSIQPQIMASTKVMTLEALAEEGGSLSPNSRQQLTFAVTFENNLDLLTQVFDIWNASTADVSAIPSIQWSLSIEPIVPAIAHQSAIKGGNVLGLDVPRQGLVLALLSATFNHSQEYPIVRAAAEKLSNNIISAAKAACAYNPYIDLNHAAPWQDPIASYGDRIQAFLRQTAGKYDPQGVFQRLCPGGFKVN</sequence>
<dbReference type="PROSITE" id="PS51387">
    <property type="entry name" value="FAD_PCMH"/>
    <property type="match status" value="1"/>
</dbReference>
<keyword evidence="2" id="KW-0285">Flavoprotein</keyword>
<dbReference type="InterPro" id="IPR036318">
    <property type="entry name" value="FAD-bd_PCMH-like_sf"/>
</dbReference>
<dbReference type="Gene3D" id="3.30.465.10">
    <property type="match status" value="1"/>
</dbReference>
<dbReference type="GO" id="GO:0071949">
    <property type="term" value="F:FAD binding"/>
    <property type="evidence" value="ECO:0007669"/>
    <property type="project" value="InterPro"/>
</dbReference>
<keyword evidence="3" id="KW-0274">FAD</keyword>
<dbReference type="SUPFAM" id="SSF56176">
    <property type="entry name" value="FAD-binding/transporter-associated domain-like"/>
    <property type="match status" value="1"/>
</dbReference>
<dbReference type="InterPro" id="IPR050416">
    <property type="entry name" value="FAD-linked_Oxidoreductase"/>
</dbReference>
<dbReference type="GO" id="GO:0016491">
    <property type="term" value="F:oxidoreductase activity"/>
    <property type="evidence" value="ECO:0007669"/>
    <property type="project" value="UniProtKB-KW"/>
</dbReference>
<organism evidence="6 7">
    <name type="scientific">Aspergillus fumigatus</name>
    <name type="common">Neosartorya fumigata</name>
    <dbReference type="NCBI Taxonomy" id="746128"/>
    <lineage>
        <taxon>Eukaryota</taxon>
        <taxon>Fungi</taxon>
        <taxon>Dikarya</taxon>
        <taxon>Ascomycota</taxon>
        <taxon>Pezizomycotina</taxon>
        <taxon>Eurotiomycetes</taxon>
        <taxon>Eurotiomycetidae</taxon>
        <taxon>Eurotiales</taxon>
        <taxon>Aspergillaceae</taxon>
        <taxon>Aspergillus</taxon>
        <taxon>Aspergillus subgen. Fumigati</taxon>
    </lineage>
</organism>
<evidence type="ECO:0000256" key="1">
    <source>
        <dbReference type="ARBA" id="ARBA00005466"/>
    </source>
</evidence>
<feature type="signal peptide" evidence="5">
    <location>
        <begin position="1"/>
        <end position="19"/>
    </location>
</feature>
<evidence type="ECO:0000256" key="2">
    <source>
        <dbReference type="ARBA" id="ARBA00022630"/>
    </source>
</evidence>
<keyword evidence="4" id="KW-0560">Oxidoreductase</keyword>
<dbReference type="InterPro" id="IPR006094">
    <property type="entry name" value="Oxid_FAD_bind_N"/>
</dbReference>
<protein>
    <submittedName>
        <fullName evidence="6">Uncharacterized protein</fullName>
    </submittedName>
</protein>
<evidence type="ECO:0000256" key="3">
    <source>
        <dbReference type="ARBA" id="ARBA00022827"/>
    </source>
</evidence>
<feature type="chain" id="PRO_5041058535" evidence="5">
    <location>
        <begin position="20"/>
        <end position="488"/>
    </location>
</feature>
<dbReference type="Pfam" id="PF01565">
    <property type="entry name" value="FAD_binding_4"/>
    <property type="match status" value="1"/>
</dbReference>
<evidence type="ECO:0000313" key="6">
    <source>
        <dbReference type="EMBL" id="KAH1910650.1"/>
    </source>
</evidence>
<dbReference type="InterPro" id="IPR016169">
    <property type="entry name" value="FAD-bd_PCMH_sub2"/>
</dbReference>
<proteinExistence type="inferred from homology"/>
<dbReference type="InterPro" id="IPR016166">
    <property type="entry name" value="FAD-bd_PCMH"/>
</dbReference>
<evidence type="ECO:0000256" key="5">
    <source>
        <dbReference type="SAM" id="SignalP"/>
    </source>
</evidence>
<name>A0A229WCV9_ASPFM</name>
<dbReference type="Proteomes" id="UP000813423">
    <property type="component" value="Unassembled WGS sequence"/>
</dbReference>
<evidence type="ECO:0000313" key="7">
    <source>
        <dbReference type="Proteomes" id="UP000813423"/>
    </source>
</evidence>
<accession>A0A229WCV9</accession>
<keyword evidence="5" id="KW-0732">Signal</keyword>
<comment type="similarity">
    <text evidence="1">Belongs to the oxygen-dependent FAD-linked oxidoreductase family.</text>
</comment>